<dbReference type="CDD" id="cd04179">
    <property type="entry name" value="DPM_DPG-synthase_like"/>
    <property type="match status" value="1"/>
</dbReference>
<evidence type="ECO:0000313" key="2">
    <source>
        <dbReference type="EMBL" id="OGY89330.1"/>
    </source>
</evidence>
<dbReference type="InterPro" id="IPR001173">
    <property type="entry name" value="Glyco_trans_2-like"/>
</dbReference>
<evidence type="ECO:0000313" key="3">
    <source>
        <dbReference type="Proteomes" id="UP000178849"/>
    </source>
</evidence>
<organism evidence="2 3">
    <name type="scientific">Candidatus Komeilibacteria bacterium RIFCSPLOWO2_01_FULL_45_10</name>
    <dbReference type="NCBI Taxonomy" id="1798550"/>
    <lineage>
        <taxon>Bacteria</taxon>
        <taxon>Candidatus Komeiliibacteriota</taxon>
    </lineage>
</organism>
<reference evidence="2 3" key="1">
    <citation type="journal article" date="2016" name="Nat. Commun.">
        <title>Thousands of microbial genomes shed light on interconnected biogeochemical processes in an aquifer system.</title>
        <authorList>
            <person name="Anantharaman K."/>
            <person name="Brown C.T."/>
            <person name="Hug L.A."/>
            <person name="Sharon I."/>
            <person name="Castelle C.J."/>
            <person name="Probst A.J."/>
            <person name="Thomas B.C."/>
            <person name="Singh A."/>
            <person name="Wilkins M.J."/>
            <person name="Karaoz U."/>
            <person name="Brodie E.L."/>
            <person name="Williams K.H."/>
            <person name="Hubbard S.S."/>
            <person name="Banfield J.F."/>
        </authorList>
    </citation>
    <scope>NUCLEOTIDE SEQUENCE [LARGE SCALE GENOMIC DNA]</scope>
</reference>
<accession>A0A1G2BLX8</accession>
<feature type="domain" description="Glycosyltransferase 2-like" evidence="1">
    <location>
        <begin position="5"/>
        <end position="169"/>
    </location>
</feature>
<gene>
    <name evidence="2" type="ORF">A2927_00795</name>
</gene>
<protein>
    <submittedName>
        <fullName evidence="2">Glycosyl transferase</fullName>
    </submittedName>
</protein>
<dbReference type="STRING" id="1798550.A2927_00795"/>
<proteinExistence type="predicted"/>
<dbReference type="EMBL" id="MHKL01000021">
    <property type="protein sequence ID" value="OGY89330.1"/>
    <property type="molecule type" value="Genomic_DNA"/>
</dbReference>
<dbReference type="PANTHER" id="PTHR48090:SF7">
    <property type="entry name" value="RFBJ PROTEIN"/>
    <property type="match status" value="1"/>
</dbReference>
<dbReference type="Pfam" id="PF00535">
    <property type="entry name" value="Glycos_transf_2"/>
    <property type="match status" value="1"/>
</dbReference>
<name>A0A1G2BLX8_9BACT</name>
<dbReference type="PANTHER" id="PTHR48090">
    <property type="entry name" value="UNDECAPRENYL-PHOSPHATE 4-DEOXY-4-FORMAMIDO-L-ARABINOSE TRANSFERASE-RELATED"/>
    <property type="match status" value="1"/>
</dbReference>
<evidence type="ECO:0000259" key="1">
    <source>
        <dbReference type="Pfam" id="PF00535"/>
    </source>
</evidence>
<dbReference type="InterPro" id="IPR029044">
    <property type="entry name" value="Nucleotide-diphossugar_trans"/>
</dbReference>
<dbReference type="Proteomes" id="UP000178849">
    <property type="component" value="Unassembled WGS sequence"/>
</dbReference>
<dbReference type="Gene3D" id="3.90.550.10">
    <property type="entry name" value="Spore Coat Polysaccharide Biosynthesis Protein SpsA, Chain A"/>
    <property type="match status" value="1"/>
</dbReference>
<dbReference type="InterPro" id="IPR050256">
    <property type="entry name" value="Glycosyltransferase_2"/>
</dbReference>
<dbReference type="GO" id="GO:0016740">
    <property type="term" value="F:transferase activity"/>
    <property type="evidence" value="ECO:0007669"/>
    <property type="project" value="UniProtKB-KW"/>
</dbReference>
<sequence>MTKLSIIIPAYNEKETIKKILDLIEKVNLEGVEKEIVIVDDGSTDGTKEILTGLKERYKIIFQEKNQGKGAAITRGLKEASGDIYLIQDADLEYEPEEYPKLLWPIITGKADVVYGSRFVGSEPHRVLFYHHYLGNKFLTFLSNLLGGLSLTDMETCYKVFNRSTLEKILPHLSAKRFGIEVQLTALVAKFKLRVYEVGISYYGRTYQEGKKINWRDGIKAIYYVIKYNLFK</sequence>
<dbReference type="AlphaFoldDB" id="A0A1G2BLX8"/>
<dbReference type="SUPFAM" id="SSF53448">
    <property type="entry name" value="Nucleotide-diphospho-sugar transferases"/>
    <property type="match status" value="1"/>
</dbReference>
<comment type="caution">
    <text evidence="2">The sequence shown here is derived from an EMBL/GenBank/DDBJ whole genome shotgun (WGS) entry which is preliminary data.</text>
</comment>
<keyword evidence="2" id="KW-0808">Transferase</keyword>